<dbReference type="GO" id="GO:0005811">
    <property type="term" value="C:lipid droplet"/>
    <property type="evidence" value="ECO:0007669"/>
    <property type="project" value="TreeGrafter"/>
</dbReference>
<dbReference type="CTD" id="285848"/>
<feature type="active site" description="Nucleophile" evidence="2">
    <location>
        <position position="54"/>
    </location>
</feature>
<accession>A0A3Q3DQQ5</accession>
<dbReference type="GeneID" id="109528676"/>
<feature type="domain" description="PNPLA" evidence="5">
    <location>
        <begin position="17"/>
        <end position="186"/>
    </location>
</feature>
<evidence type="ECO:0000313" key="7">
    <source>
        <dbReference type="Proteomes" id="UP000264820"/>
    </source>
</evidence>
<reference evidence="6" key="1">
    <citation type="submission" date="2025-08" db="UniProtKB">
        <authorList>
            <consortium name="Ensembl"/>
        </authorList>
    </citation>
    <scope>IDENTIFICATION</scope>
</reference>
<dbReference type="GeneTree" id="ENSGT00940000165158"/>
<evidence type="ECO:0000256" key="3">
    <source>
        <dbReference type="SAM" id="MobiDB-lite"/>
    </source>
</evidence>
<dbReference type="InterPro" id="IPR016035">
    <property type="entry name" value="Acyl_Trfase/lysoPLipase"/>
</dbReference>
<evidence type="ECO:0000256" key="1">
    <source>
        <dbReference type="ARBA" id="ARBA00023098"/>
    </source>
</evidence>
<keyword evidence="1 2" id="KW-0443">Lipid metabolism</keyword>
<protein>
    <submittedName>
        <fullName evidence="6">Patatin-like phospholipase domain-containing protein 2</fullName>
    </submittedName>
</protein>
<dbReference type="AlphaFoldDB" id="A0A3Q3DQQ5"/>
<dbReference type="GO" id="GO:0019433">
    <property type="term" value="P:triglyceride catabolic process"/>
    <property type="evidence" value="ECO:0007669"/>
    <property type="project" value="TreeGrafter"/>
</dbReference>
<dbReference type="InterPro" id="IPR033562">
    <property type="entry name" value="PLPL"/>
</dbReference>
<dbReference type="GO" id="GO:0004806">
    <property type="term" value="F:triacylglycerol lipase activity"/>
    <property type="evidence" value="ECO:0007669"/>
    <property type="project" value="TreeGrafter"/>
</dbReference>
<reference evidence="6" key="2">
    <citation type="submission" date="2025-09" db="UniProtKB">
        <authorList>
            <consortium name="Ensembl"/>
        </authorList>
    </citation>
    <scope>IDENTIFICATION</scope>
</reference>
<dbReference type="GO" id="GO:0005737">
    <property type="term" value="C:cytoplasm"/>
    <property type="evidence" value="ECO:0007669"/>
    <property type="project" value="TreeGrafter"/>
</dbReference>
<organism evidence="6 7">
    <name type="scientific">Hippocampus comes</name>
    <name type="common">Tiger tail seahorse</name>
    <dbReference type="NCBI Taxonomy" id="109280"/>
    <lineage>
        <taxon>Eukaryota</taxon>
        <taxon>Metazoa</taxon>
        <taxon>Chordata</taxon>
        <taxon>Craniata</taxon>
        <taxon>Vertebrata</taxon>
        <taxon>Euteleostomi</taxon>
        <taxon>Actinopterygii</taxon>
        <taxon>Neopterygii</taxon>
        <taxon>Teleostei</taxon>
        <taxon>Neoteleostei</taxon>
        <taxon>Acanthomorphata</taxon>
        <taxon>Syngnathiaria</taxon>
        <taxon>Syngnathiformes</taxon>
        <taxon>Syngnathoidei</taxon>
        <taxon>Syngnathidae</taxon>
        <taxon>Hippocampus</taxon>
    </lineage>
</organism>
<dbReference type="RefSeq" id="XP_019747135.1">
    <property type="nucleotide sequence ID" value="XM_019891576.1"/>
</dbReference>
<evidence type="ECO:0000313" key="6">
    <source>
        <dbReference type="Ensembl" id="ENSHCOP00000018115.1"/>
    </source>
</evidence>
<dbReference type="Ensembl" id="ENSHCOT00000012072.1">
    <property type="protein sequence ID" value="ENSHCOP00000018115.1"/>
    <property type="gene ID" value="ENSHCOG00000002421.1"/>
</dbReference>
<feature type="short sequence motif" description="GXSXG" evidence="2">
    <location>
        <begin position="52"/>
        <end position="56"/>
    </location>
</feature>
<name>A0A3Q3DQQ5_HIPCM</name>
<dbReference type="GO" id="GO:0016020">
    <property type="term" value="C:membrane"/>
    <property type="evidence" value="ECO:0007669"/>
    <property type="project" value="TreeGrafter"/>
</dbReference>
<feature type="active site" description="Proton acceptor" evidence="2">
    <location>
        <position position="173"/>
    </location>
</feature>
<dbReference type="PROSITE" id="PS51635">
    <property type="entry name" value="PNPLA"/>
    <property type="match status" value="1"/>
</dbReference>
<dbReference type="Proteomes" id="UP000264820">
    <property type="component" value="Unplaced"/>
</dbReference>
<dbReference type="KEGG" id="hcq:109528676"/>
<feature type="region of interest" description="Disordered" evidence="3">
    <location>
        <begin position="279"/>
        <end position="314"/>
    </location>
</feature>
<evidence type="ECO:0000256" key="4">
    <source>
        <dbReference type="SAM" id="Phobius"/>
    </source>
</evidence>
<proteinExistence type="predicted"/>
<dbReference type="OrthoDB" id="197155at2759"/>
<dbReference type="Gene3D" id="3.40.1090.10">
    <property type="entry name" value="Cytosolic phospholipase A2 catalytic domain"/>
    <property type="match status" value="1"/>
</dbReference>
<dbReference type="Pfam" id="PF01734">
    <property type="entry name" value="Patatin"/>
    <property type="match status" value="1"/>
</dbReference>
<dbReference type="OMA" id="FREVPYD"/>
<keyword evidence="2" id="KW-0378">Hydrolase</keyword>
<dbReference type="GO" id="GO:0055088">
    <property type="term" value="P:lipid homeostasis"/>
    <property type="evidence" value="ECO:0007669"/>
    <property type="project" value="TreeGrafter"/>
</dbReference>
<comment type="caution">
    <text evidence="2">Lacks conserved residue(s) required for the propagation of feature annotation.</text>
</comment>
<keyword evidence="2" id="KW-0442">Lipid degradation</keyword>
<keyword evidence="7" id="KW-1185">Reference proteome</keyword>
<dbReference type="STRING" id="109280.ENSHCOP00000018115"/>
<keyword evidence="4" id="KW-1133">Transmembrane helix</keyword>
<feature type="transmembrane region" description="Helical" evidence="4">
    <location>
        <begin position="397"/>
        <end position="420"/>
    </location>
</feature>
<keyword evidence="4" id="KW-0812">Transmembrane</keyword>
<dbReference type="SUPFAM" id="SSF52151">
    <property type="entry name" value="FabD/lysophospholipase-like"/>
    <property type="match status" value="1"/>
</dbReference>
<keyword evidence="4" id="KW-0472">Membrane</keyword>
<sequence length="478" mass="53324">MVLEESSVNFREAPSSISFSGSGFLATYELGVAQCFVNNAPWLLRKAPSILGASAGSLVAAAVACEIDLITMRNEMLNFARAMKAFTLGPFNPSVDILHWLKYILHKYLPSDAHLLVNGRLAVAVTRLDDGEYTVITEYRSKDDVVQALLCSCFVPGYCGMLPPSLNGVHYMDGGFSQMQPVLALPCRTLTVSPFSGETDICPRDKPCMLDMVVTGVTLKGNLANGLRFWNALYPLKPDTVEQAYHSGYKDAFHFLLSNELLPNMTMITLPQELESARCRRTKTPKLPETTPEEKEKEKEKEEEDDDEMGTTASSFFQGNQSMQMSTSAELQSPAAERPLSFDTAKNVLMGNMTMYGSMLGPSGFLTDLVLPMVLMLQTLVETKEIFWLLSQRTPAVAFWAWCSLRQFTIFFFSILFFTVTKNFKNRVLPIILKFVVTKQAQNEVPLKLSCPPRHKELSRPESVRFGGLRSKPPLRAL</sequence>
<dbReference type="PANTHER" id="PTHR12406:SF46">
    <property type="entry name" value="PATATIN-LIKE PHOSPHOLIPASE DOMAIN-CONTAINING PROTEIN 2"/>
    <property type="match status" value="1"/>
</dbReference>
<feature type="region of interest" description="Disordered" evidence="3">
    <location>
        <begin position="455"/>
        <end position="478"/>
    </location>
</feature>
<dbReference type="InterPro" id="IPR002641">
    <property type="entry name" value="PNPLA_dom"/>
</dbReference>
<evidence type="ECO:0000259" key="5">
    <source>
        <dbReference type="PROSITE" id="PS51635"/>
    </source>
</evidence>
<feature type="short sequence motif" description="DGA/G" evidence="2">
    <location>
        <begin position="173"/>
        <end position="175"/>
    </location>
</feature>
<dbReference type="PANTHER" id="PTHR12406">
    <property type="entry name" value="CALCIUM-INDEPENDENT PHOSPHOLIPASE A2 IPLA2 -RELATED"/>
    <property type="match status" value="1"/>
</dbReference>
<evidence type="ECO:0000256" key="2">
    <source>
        <dbReference type="PROSITE-ProRule" id="PRU01161"/>
    </source>
</evidence>